<evidence type="ECO:0000256" key="4">
    <source>
        <dbReference type="PROSITE-ProRule" id="PRU00742"/>
    </source>
</evidence>
<evidence type="ECO:0000256" key="1">
    <source>
        <dbReference type="ARBA" id="ARBA00022723"/>
    </source>
</evidence>
<gene>
    <name evidence="5" type="ORF">SAMN02745673_03112</name>
</gene>
<dbReference type="InterPro" id="IPR023696">
    <property type="entry name" value="Ureohydrolase_dom_sf"/>
</dbReference>
<comment type="similarity">
    <text evidence="4">Belongs to the arginase family.</text>
</comment>
<keyword evidence="2" id="KW-0378">Hydrolase</keyword>
<evidence type="ECO:0000256" key="3">
    <source>
        <dbReference type="ARBA" id="ARBA00023211"/>
    </source>
</evidence>
<dbReference type="Gene3D" id="3.40.800.10">
    <property type="entry name" value="Ureohydrolase domain"/>
    <property type="match status" value="1"/>
</dbReference>
<sequence>MKPIVLLDAPSNLGLRPPEEGAVPGCHKAPGALRDQGLLTRLGARDAGVVTPPRYRAAWTPGVVRNEEAVAGYTRSLADRISTILGEGGFPVVLGGDCSILLGAALALSGKGGHGLVYLDGHLDYRHPGNSDEVGACAGEGLALVTGHGGVLAELGGSRPYFAPSRVAALGFRPGDEDEAEVAGAGATLLPAPAVGEDPAAAAAAALTAAAGPDGTGAFWIHLDVDIVDAALLPAVDSPEPDGLDWDQLADLLAALVAAPGATGLDLTIYDPDLDPSAQGARALVDVLARALSRG</sequence>
<evidence type="ECO:0000313" key="5">
    <source>
        <dbReference type="EMBL" id="SKA22530.1"/>
    </source>
</evidence>
<dbReference type="Proteomes" id="UP000190637">
    <property type="component" value="Unassembled WGS sequence"/>
</dbReference>
<dbReference type="SUPFAM" id="SSF52768">
    <property type="entry name" value="Arginase/deacetylase"/>
    <property type="match status" value="1"/>
</dbReference>
<keyword evidence="6" id="KW-1185">Reference proteome</keyword>
<dbReference type="GO" id="GO:0005737">
    <property type="term" value="C:cytoplasm"/>
    <property type="evidence" value="ECO:0007669"/>
    <property type="project" value="TreeGrafter"/>
</dbReference>
<protein>
    <submittedName>
        <fullName evidence="5">Arginase</fullName>
    </submittedName>
</protein>
<dbReference type="AlphaFoldDB" id="A0A1T4S2J2"/>
<dbReference type="GO" id="GO:0030145">
    <property type="term" value="F:manganese ion binding"/>
    <property type="evidence" value="ECO:0007669"/>
    <property type="project" value="TreeGrafter"/>
</dbReference>
<dbReference type="PANTHER" id="PTHR43782:SF3">
    <property type="entry name" value="ARGINASE"/>
    <property type="match status" value="1"/>
</dbReference>
<organism evidence="5 6">
    <name type="scientific">Marinactinospora thermotolerans DSM 45154</name>
    <dbReference type="NCBI Taxonomy" id="1122192"/>
    <lineage>
        <taxon>Bacteria</taxon>
        <taxon>Bacillati</taxon>
        <taxon>Actinomycetota</taxon>
        <taxon>Actinomycetes</taxon>
        <taxon>Streptosporangiales</taxon>
        <taxon>Nocardiopsidaceae</taxon>
        <taxon>Marinactinospora</taxon>
    </lineage>
</organism>
<keyword evidence="1" id="KW-0479">Metal-binding</keyword>
<name>A0A1T4S2J2_9ACTN</name>
<proteinExistence type="inferred from homology"/>
<evidence type="ECO:0000256" key="2">
    <source>
        <dbReference type="ARBA" id="ARBA00022801"/>
    </source>
</evidence>
<dbReference type="RefSeq" id="WP_235001018.1">
    <property type="nucleotide sequence ID" value="NZ_FUWS01000008.1"/>
</dbReference>
<dbReference type="PANTHER" id="PTHR43782">
    <property type="entry name" value="ARGINASE"/>
    <property type="match status" value="1"/>
</dbReference>
<evidence type="ECO:0000313" key="6">
    <source>
        <dbReference type="Proteomes" id="UP000190637"/>
    </source>
</evidence>
<dbReference type="CDD" id="cd09999">
    <property type="entry name" value="Arginase-like_1"/>
    <property type="match status" value="1"/>
</dbReference>
<dbReference type="GO" id="GO:0004053">
    <property type="term" value="F:arginase activity"/>
    <property type="evidence" value="ECO:0007669"/>
    <property type="project" value="TreeGrafter"/>
</dbReference>
<dbReference type="InterPro" id="IPR006035">
    <property type="entry name" value="Ureohydrolase"/>
</dbReference>
<reference evidence="5 6" key="1">
    <citation type="submission" date="2017-02" db="EMBL/GenBank/DDBJ databases">
        <authorList>
            <person name="Peterson S.W."/>
        </authorList>
    </citation>
    <scope>NUCLEOTIDE SEQUENCE [LARGE SCALE GENOMIC DNA]</scope>
    <source>
        <strain evidence="5 6">DSM 45154</strain>
    </source>
</reference>
<keyword evidence="3" id="KW-0464">Manganese</keyword>
<accession>A0A1T4S2J2</accession>
<dbReference type="EMBL" id="FUWS01000008">
    <property type="protein sequence ID" value="SKA22530.1"/>
    <property type="molecule type" value="Genomic_DNA"/>
</dbReference>
<dbReference type="PROSITE" id="PS51409">
    <property type="entry name" value="ARGINASE_2"/>
    <property type="match status" value="1"/>
</dbReference>
<dbReference type="Pfam" id="PF00491">
    <property type="entry name" value="Arginase"/>
    <property type="match status" value="1"/>
</dbReference>
<dbReference type="STRING" id="1122192.SAMN02745673_03112"/>